<evidence type="ECO:0000313" key="4">
    <source>
        <dbReference type="Proteomes" id="UP001152798"/>
    </source>
</evidence>
<dbReference type="Pfam" id="PF07051">
    <property type="entry name" value="OCIA"/>
    <property type="match status" value="1"/>
</dbReference>
<dbReference type="AlphaFoldDB" id="A0A9P0E4X5"/>
<name>A0A9P0E4X5_NEZVI</name>
<proteinExistence type="predicted"/>
<keyword evidence="4" id="KW-1185">Reference proteome</keyword>
<dbReference type="InterPro" id="IPR040187">
    <property type="entry name" value="OCAD1/2"/>
</dbReference>
<protein>
    <recommendedName>
        <fullName evidence="2">OCIA domain-containing protein</fullName>
    </recommendedName>
</protein>
<feature type="region of interest" description="Disordered" evidence="1">
    <location>
        <begin position="153"/>
        <end position="236"/>
    </location>
</feature>
<organism evidence="3 4">
    <name type="scientific">Nezara viridula</name>
    <name type="common">Southern green stink bug</name>
    <name type="synonym">Cimex viridulus</name>
    <dbReference type="NCBI Taxonomy" id="85310"/>
    <lineage>
        <taxon>Eukaryota</taxon>
        <taxon>Metazoa</taxon>
        <taxon>Ecdysozoa</taxon>
        <taxon>Arthropoda</taxon>
        <taxon>Hexapoda</taxon>
        <taxon>Insecta</taxon>
        <taxon>Pterygota</taxon>
        <taxon>Neoptera</taxon>
        <taxon>Paraneoptera</taxon>
        <taxon>Hemiptera</taxon>
        <taxon>Heteroptera</taxon>
        <taxon>Panheteroptera</taxon>
        <taxon>Pentatomomorpha</taxon>
        <taxon>Pentatomoidea</taxon>
        <taxon>Pentatomidae</taxon>
        <taxon>Pentatominae</taxon>
        <taxon>Nezara</taxon>
    </lineage>
</organism>
<evidence type="ECO:0000256" key="1">
    <source>
        <dbReference type="SAM" id="MobiDB-lite"/>
    </source>
</evidence>
<accession>A0A9P0E4X5</accession>
<evidence type="ECO:0000313" key="3">
    <source>
        <dbReference type="EMBL" id="CAH1391751.1"/>
    </source>
</evidence>
<gene>
    <name evidence="3" type="ORF">NEZAVI_LOCUS2700</name>
</gene>
<evidence type="ECO:0000259" key="2">
    <source>
        <dbReference type="Pfam" id="PF07051"/>
    </source>
</evidence>
<feature type="domain" description="OCIA" evidence="2">
    <location>
        <begin position="10"/>
        <end position="94"/>
    </location>
</feature>
<dbReference type="PANTHER" id="PTHR13336">
    <property type="entry name" value="OVARIAN CARCINOMA IMMUNOREACTIVE ANTIGEN"/>
    <property type="match status" value="1"/>
</dbReference>
<dbReference type="GO" id="GO:0005768">
    <property type="term" value="C:endosome"/>
    <property type="evidence" value="ECO:0007669"/>
    <property type="project" value="TreeGrafter"/>
</dbReference>
<dbReference type="EMBL" id="OV725077">
    <property type="protein sequence ID" value="CAH1391751.1"/>
    <property type="molecule type" value="Genomic_DNA"/>
</dbReference>
<dbReference type="OrthoDB" id="6513616at2759"/>
<reference evidence="3" key="1">
    <citation type="submission" date="2022-01" db="EMBL/GenBank/DDBJ databases">
        <authorList>
            <person name="King R."/>
        </authorList>
    </citation>
    <scope>NUCLEOTIDE SEQUENCE</scope>
</reference>
<dbReference type="PANTHER" id="PTHR13336:SF3">
    <property type="entry name" value="OCIA DOMAIN-CONTAINING PROTEIN 1"/>
    <property type="match status" value="1"/>
</dbReference>
<sequence length="236" mass="26534">MAAPPPPTPYRFSSDEMRVLQECNRESFYQRCLPLSTLFGVGTYLGVNSGYLKPNPRFGAVPKVIGAVIAGYLVGKVSYQGKCAEKLMALPDSKIGALLRNRRYGGSSQNSLTLEDHDLEKVLTNIPESEKLSDISNKGLMDLDTDRPLSSGFDDFRPNLDDVQMEDSIPSPDRMRSTSYDELRRRNREEYEQKRTKPYRGVVTPEEVPTVLNPSDMSPIDTSSNPSNIYGDRWEK</sequence>
<dbReference type="InterPro" id="IPR009764">
    <property type="entry name" value="OCIA_dom"/>
</dbReference>
<dbReference type="Proteomes" id="UP001152798">
    <property type="component" value="Chromosome 1"/>
</dbReference>
<feature type="compositionally biased region" description="Basic and acidic residues" evidence="1">
    <location>
        <begin position="173"/>
        <end position="195"/>
    </location>
</feature>
<feature type="compositionally biased region" description="Polar residues" evidence="1">
    <location>
        <begin position="212"/>
        <end position="228"/>
    </location>
</feature>